<dbReference type="PANTHER" id="PTHR31138:SF1">
    <property type="entry name" value="PDZ DOMAIN-CONTAINING PROTEIN"/>
    <property type="match status" value="1"/>
</dbReference>
<dbReference type="InterPro" id="IPR045967">
    <property type="entry name" value="HAM1-like_N"/>
</dbReference>
<protein>
    <submittedName>
        <fullName evidence="4">Uncharacterized protein</fullName>
    </submittedName>
</protein>
<sequence>MANVNQPTNLAIKDRDVNQKLQLYGIFQAFSNGKAPSNKQIDVALNSFLESRALASPSSRLSAEGRALVGDVKDVVRQAKYLLLSKNQGDLLQEFLWDCQNIDGGNASTPNAPIDKGTAQHHGNQALDGLKTLARLVISNGQFRKLLQDVTVLARDMAGDAAQKAAAKVNPSEDQLNQIDEPAEDNTWHDAPDLSRENLKGQAKDTFNKNSPIQPEHVKGAMRQGQESADQHPSNDPRDAGSAGIKNAAQNLKQTAKENTPDEHKEKAQETKDAAAQRTKNYVNRKIPQERRDQTVYRLKKMVAEIQGHSDYQEAIDTLLYLAETYGGHSKNMAQQTTGTVKEAHGDGALQRAEKNLKTLLERFANYTSFDDLMDALNDIYADADRDPELRNWFKSMDRYIRKCLKEQGYIMQDSSTDEWNRLYDQGHHLLRERYRGHTDRVVDELSFLSDQFNQDPQNTEFANAVQKLFLDLGQDENGKPTFKPHLITDLTNVIIPAIFENTRYVPIPRIEVSDPMIDMVVENLVIESDNLFPNLLEFGNDNLFRMGRKGANSKLHNKIMIHASGIQMDLRDVAYYVKKKQGFPSITDKGVMDIILAGEGFGFKVAARNAQKGDRTHFIALDTIDVQIKNLKINVKQSNHKLLFKIGKSILLKLMRPVIVKVIEKQIRNAIEKADETAYGVYQDAQKATEAAKNDPDNASNVFQTYFNAYQNKMTQKKEKAKQQTSQMEVNIAITKEDSIFPNINLPGGISTKATEYKQLAVKGDRWESPIFGLGSARGSSDIPKLRQVERKPHGTGRARIQGGNHPNAEGNYSSGQGVGSGGNYGSSGNYGSTGGEYGTGAGYGSGQGTGASGYGQGAGLGSQTGYNQGSGLGSQTGYNQGSGLGSQTGYNQGSGLGSQTGQSGTARYGEPGFSNQLDQAFDTKRDVTNGSANVSGANNTGGKTFYDGVTQ</sequence>
<keyword evidence="5" id="KW-1185">Reference proteome</keyword>
<dbReference type="InterPro" id="IPR027842">
    <property type="entry name" value="HAM1-like_C"/>
</dbReference>
<evidence type="ECO:0000259" key="2">
    <source>
        <dbReference type="Pfam" id="PF14613"/>
    </source>
</evidence>
<comment type="caution">
    <text evidence="4">The sequence shown here is derived from an EMBL/GenBank/DDBJ whole genome shotgun (WGS) entry which is preliminary data.</text>
</comment>
<feature type="compositionally biased region" description="Basic and acidic residues" evidence="1">
    <location>
        <begin position="785"/>
        <end position="794"/>
    </location>
</feature>
<reference evidence="4 5" key="1">
    <citation type="submission" date="2023-08" db="EMBL/GenBank/DDBJ databases">
        <title>Black Yeasts Isolated from many extreme environments.</title>
        <authorList>
            <person name="Coleine C."/>
            <person name="Stajich J.E."/>
            <person name="Selbmann L."/>
        </authorList>
    </citation>
    <scope>NUCLEOTIDE SEQUENCE [LARGE SCALE GENOMIC DNA]</scope>
    <source>
        <strain evidence="4 5">CCFEE 6328</strain>
    </source>
</reference>
<feature type="region of interest" description="Disordered" evidence="1">
    <location>
        <begin position="203"/>
        <end position="286"/>
    </location>
</feature>
<feature type="compositionally biased region" description="Polar residues" evidence="1">
    <location>
        <begin position="930"/>
        <end position="944"/>
    </location>
</feature>
<dbReference type="PANTHER" id="PTHR31138">
    <property type="entry name" value="CHROMOSOME 19, WHOLE GENOME SHOTGUN SEQUENCE"/>
    <property type="match status" value="1"/>
</dbReference>
<feature type="compositionally biased region" description="Basic and acidic residues" evidence="1">
    <location>
        <begin position="229"/>
        <end position="239"/>
    </location>
</feature>
<dbReference type="Gene3D" id="3.15.10.10">
    <property type="entry name" value="Bactericidal permeability-increasing protein, domain 1"/>
    <property type="match status" value="1"/>
</dbReference>
<evidence type="ECO:0000313" key="5">
    <source>
        <dbReference type="Proteomes" id="UP001345691"/>
    </source>
</evidence>
<dbReference type="Pfam" id="PF14613">
    <property type="entry name" value="HAM1_C"/>
    <property type="match status" value="1"/>
</dbReference>
<proteinExistence type="predicted"/>
<dbReference type="EMBL" id="JAVRRF010000005">
    <property type="protein sequence ID" value="KAK5065895.1"/>
    <property type="molecule type" value="Genomic_DNA"/>
</dbReference>
<feature type="compositionally biased region" description="Basic and acidic residues" evidence="1">
    <location>
        <begin position="255"/>
        <end position="275"/>
    </location>
</feature>
<evidence type="ECO:0000256" key="1">
    <source>
        <dbReference type="SAM" id="MobiDB-lite"/>
    </source>
</evidence>
<feature type="region of interest" description="Disordered" evidence="1">
    <location>
        <begin position="774"/>
        <end position="822"/>
    </location>
</feature>
<gene>
    <name evidence="4" type="ORF">LTR69_003445</name>
</gene>
<feature type="domain" description="HAM1-like N-terminal" evidence="3">
    <location>
        <begin position="3"/>
        <end position="614"/>
    </location>
</feature>
<evidence type="ECO:0000313" key="4">
    <source>
        <dbReference type="EMBL" id="KAK5065895.1"/>
    </source>
</evidence>
<evidence type="ECO:0000259" key="3">
    <source>
        <dbReference type="Pfam" id="PF19343"/>
    </source>
</evidence>
<organism evidence="4 5">
    <name type="scientific">Exophiala sideris</name>
    <dbReference type="NCBI Taxonomy" id="1016849"/>
    <lineage>
        <taxon>Eukaryota</taxon>
        <taxon>Fungi</taxon>
        <taxon>Dikarya</taxon>
        <taxon>Ascomycota</taxon>
        <taxon>Pezizomycotina</taxon>
        <taxon>Eurotiomycetes</taxon>
        <taxon>Chaetothyriomycetidae</taxon>
        <taxon>Chaetothyriales</taxon>
        <taxon>Herpotrichiellaceae</taxon>
        <taxon>Exophiala</taxon>
    </lineage>
</organism>
<dbReference type="Pfam" id="PF19343">
    <property type="entry name" value="HAM1_N"/>
    <property type="match status" value="1"/>
</dbReference>
<feature type="domain" description="HAM1-like C-terminal" evidence="2">
    <location>
        <begin position="627"/>
        <end position="785"/>
    </location>
</feature>
<feature type="compositionally biased region" description="Gly residues" evidence="1">
    <location>
        <begin position="868"/>
        <end position="900"/>
    </location>
</feature>
<name>A0ABR0JJH4_9EURO</name>
<feature type="region of interest" description="Disordered" evidence="1">
    <location>
        <begin position="868"/>
        <end position="953"/>
    </location>
</feature>
<accession>A0ABR0JJH4</accession>
<dbReference type="Proteomes" id="UP001345691">
    <property type="component" value="Unassembled WGS sequence"/>
</dbReference>